<dbReference type="PANTHER" id="PTHR12599:SF0">
    <property type="entry name" value="PTERIN-4-ALPHA-CARBINOLAMINE DEHYDRATASE"/>
    <property type="match status" value="1"/>
</dbReference>
<comment type="similarity">
    <text evidence="2">Belongs to the pterin-4-alpha-carbinolamine dehydratase family.</text>
</comment>
<dbReference type="Proteomes" id="UP000438182">
    <property type="component" value="Unassembled WGS sequence"/>
</dbReference>
<sequence length="103" mass="10666">MSTISPEQFRAGAESADWAVVGDEAVATFKTGDFATGARFFAAVAIVAESANHHPDVEVRYSSVTVHLTTHSEGGLTDADAGVARRISDVAQALGIHAATPAR</sequence>
<evidence type="ECO:0000313" key="7">
    <source>
        <dbReference type="Proteomes" id="UP000438182"/>
    </source>
</evidence>
<organism evidence="6 7">
    <name type="scientific">Agromyces seonyuensis</name>
    <dbReference type="NCBI Taxonomy" id="2662446"/>
    <lineage>
        <taxon>Bacteria</taxon>
        <taxon>Bacillati</taxon>
        <taxon>Actinomycetota</taxon>
        <taxon>Actinomycetes</taxon>
        <taxon>Micrococcales</taxon>
        <taxon>Microbacteriaceae</taxon>
        <taxon>Agromyces</taxon>
    </lineage>
</organism>
<gene>
    <name evidence="6" type="ORF">GB864_06145</name>
</gene>
<dbReference type="PANTHER" id="PTHR12599">
    <property type="entry name" value="PTERIN-4-ALPHA-CARBINOLAMINE DEHYDRATASE"/>
    <property type="match status" value="1"/>
</dbReference>
<accession>A0A6I4P410</accession>
<dbReference type="InterPro" id="IPR036428">
    <property type="entry name" value="PCD_sf"/>
</dbReference>
<dbReference type="Pfam" id="PF01329">
    <property type="entry name" value="Pterin_4a"/>
    <property type="match status" value="1"/>
</dbReference>
<name>A0A6I4P410_9MICO</name>
<dbReference type="CDD" id="cd00488">
    <property type="entry name" value="PCD_DCoH"/>
    <property type="match status" value="1"/>
</dbReference>
<evidence type="ECO:0000256" key="4">
    <source>
        <dbReference type="ARBA" id="ARBA00021735"/>
    </source>
</evidence>
<comment type="caution">
    <text evidence="6">The sequence shown here is derived from an EMBL/GenBank/DDBJ whole genome shotgun (WGS) entry which is preliminary data.</text>
</comment>
<dbReference type="InterPro" id="IPR001533">
    <property type="entry name" value="Pterin_deHydtase"/>
</dbReference>
<dbReference type="SUPFAM" id="SSF55248">
    <property type="entry name" value="PCD-like"/>
    <property type="match status" value="1"/>
</dbReference>
<keyword evidence="7" id="KW-1185">Reference proteome</keyword>
<proteinExistence type="inferred from homology"/>
<dbReference type="EMBL" id="WSTA01000019">
    <property type="protein sequence ID" value="MWB98127.1"/>
    <property type="molecule type" value="Genomic_DNA"/>
</dbReference>
<evidence type="ECO:0000256" key="1">
    <source>
        <dbReference type="ARBA" id="ARBA00001554"/>
    </source>
</evidence>
<evidence type="ECO:0000256" key="3">
    <source>
        <dbReference type="ARBA" id="ARBA00013252"/>
    </source>
</evidence>
<dbReference type="RefSeq" id="WP_160423469.1">
    <property type="nucleotide sequence ID" value="NZ_WSTA01000019.1"/>
</dbReference>
<dbReference type="GO" id="GO:0008124">
    <property type="term" value="F:4-alpha-hydroxytetrahydrobiopterin dehydratase activity"/>
    <property type="evidence" value="ECO:0007669"/>
    <property type="project" value="UniProtKB-EC"/>
</dbReference>
<protein>
    <recommendedName>
        <fullName evidence="4">Putative pterin-4-alpha-carbinolamine dehydratase</fullName>
        <ecNumber evidence="3">4.2.1.96</ecNumber>
    </recommendedName>
</protein>
<keyword evidence="5 6" id="KW-0456">Lyase</keyword>
<dbReference type="GO" id="GO:0006729">
    <property type="term" value="P:tetrahydrobiopterin biosynthetic process"/>
    <property type="evidence" value="ECO:0007669"/>
    <property type="project" value="InterPro"/>
</dbReference>
<dbReference type="NCBIfam" id="NF002017">
    <property type="entry name" value="PRK00823.1-2"/>
    <property type="match status" value="1"/>
</dbReference>
<reference evidence="6 7" key="1">
    <citation type="submission" date="2019-12" db="EMBL/GenBank/DDBJ databases">
        <authorList>
            <person name="Kim Y.S."/>
        </authorList>
    </citation>
    <scope>NUCLEOTIDE SEQUENCE [LARGE SCALE GENOMIC DNA]</scope>
    <source>
        <strain evidence="6 7">MMS17-SY077</strain>
    </source>
</reference>
<dbReference type="AlphaFoldDB" id="A0A6I4P410"/>
<evidence type="ECO:0000256" key="5">
    <source>
        <dbReference type="ARBA" id="ARBA00023239"/>
    </source>
</evidence>
<comment type="catalytic activity">
    <reaction evidence="1">
        <text>(4aS,6R)-4a-hydroxy-L-erythro-5,6,7,8-tetrahydrobiopterin = (6R)-L-erythro-6,7-dihydrobiopterin + H2O</text>
        <dbReference type="Rhea" id="RHEA:11920"/>
        <dbReference type="ChEBI" id="CHEBI:15377"/>
        <dbReference type="ChEBI" id="CHEBI:15642"/>
        <dbReference type="ChEBI" id="CHEBI:43120"/>
        <dbReference type="EC" id="4.2.1.96"/>
    </reaction>
</comment>
<dbReference type="EC" id="4.2.1.96" evidence="3"/>
<evidence type="ECO:0000256" key="2">
    <source>
        <dbReference type="ARBA" id="ARBA00006472"/>
    </source>
</evidence>
<dbReference type="Gene3D" id="3.30.1360.20">
    <property type="entry name" value="Transcriptional coactivator/pterin dehydratase"/>
    <property type="match status" value="1"/>
</dbReference>
<evidence type="ECO:0000313" key="6">
    <source>
        <dbReference type="EMBL" id="MWB98127.1"/>
    </source>
</evidence>